<dbReference type="EMBL" id="CP000853">
    <property type="protein sequence ID" value="ABW19735.1"/>
    <property type="molecule type" value="Genomic_DNA"/>
</dbReference>
<evidence type="ECO:0000313" key="3">
    <source>
        <dbReference type="EMBL" id="ABW19735.1"/>
    </source>
</evidence>
<feature type="domain" description="DUF438" evidence="2">
    <location>
        <begin position="15"/>
        <end position="80"/>
    </location>
</feature>
<dbReference type="Proteomes" id="UP000000269">
    <property type="component" value="Chromosome"/>
</dbReference>
<dbReference type="InterPro" id="IPR035965">
    <property type="entry name" value="PAS-like_dom_sf"/>
</dbReference>
<protein>
    <recommendedName>
        <fullName evidence="5">PAS/PAC sensor protein</fullName>
    </recommendedName>
</protein>
<evidence type="ECO:0000259" key="2">
    <source>
        <dbReference type="Pfam" id="PF04282"/>
    </source>
</evidence>
<dbReference type="AlphaFoldDB" id="A8MIV3"/>
<name>A8MIV3_ALKOO</name>
<dbReference type="Pfam" id="PF13596">
    <property type="entry name" value="PAS_10"/>
    <property type="match status" value="1"/>
</dbReference>
<accession>A8MIV3</accession>
<gene>
    <name evidence="3" type="ordered locus">Clos_2200</name>
</gene>
<dbReference type="PANTHER" id="PTHR39966">
    <property type="entry name" value="BLL2471 PROTEIN-RELATED"/>
    <property type="match status" value="1"/>
</dbReference>
<dbReference type="InterPro" id="IPR012312">
    <property type="entry name" value="Hemerythrin-like"/>
</dbReference>
<dbReference type="InterPro" id="IPR007380">
    <property type="entry name" value="DUF438"/>
</dbReference>
<dbReference type="HOGENOM" id="CLU_026706_1_0_9"/>
<dbReference type="GO" id="GO:0005886">
    <property type="term" value="C:plasma membrane"/>
    <property type="evidence" value="ECO:0007669"/>
    <property type="project" value="TreeGrafter"/>
</dbReference>
<evidence type="ECO:0000259" key="1">
    <source>
        <dbReference type="Pfam" id="PF01814"/>
    </source>
</evidence>
<dbReference type="RefSeq" id="WP_012160044.1">
    <property type="nucleotide sequence ID" value="NC_009922.1"/>
</dbReference>
<dbReference type="Pfam" id="PF01814">
    <property type="entry name" value="Hemerythrin"/>
    <property type="match status" value="1"/>
</dbReference>
<dbReference type="Gene3D" id="1.20.120.520">
    <property type="entry name" value="nmb1532 protein domain like"/>
    <property type="match status" value="1"/>
</dbReference>
<dbReference type="PANTHER" id="PTHR39966:SF3">
    <property type="entry name" value="DUF438 DOMAIN-CONTAINING PROTEIN"/>
    <property type="match status" value="1"/>
</dbReference>
<evidence type="ECO:0000313" key="4">
    <source>
        <dbReference type="Proteomes" id="UP000000269"/>
    </source>
</evidence>
<dbReference type="KEGG" id="aoe:Clos_2200"/>
<evidence type="ECO:0008006" key="5">
    <source>
        <dbReference type="Google" id="ProtNLM"/>
    </source>
</evidence>
<reference evidence="4" key="1">
    <citation type="submission" date="2007-10" db="EMBL/GenBank/DDBJ databases">
        <title>Complete genome of Alkaliphilus oremlandii OhILAs.</title>
        <authorList>
            <person name="Copeland A."/>
            <person name="Lucas S."/>
            <person name="Lapidus A."/>
            <person name="Barry K."/>
            <person name="Detter J.C."/>
            <person name="Glavina del Rio T."/>
            <person name="Hammon N."/>
            <person name="Israni S."/>
            <person name="Dalin E."/>
            <person name="Tice H."/>
            <person name="Pitluck S."/>
            <person name="Chain P."/>
            <person name="Malfatti S."/>
            <person name="Shin M."/>
            <person name="Vergez L."/>
            <person name="Schmutz J."/>
            <person name="Larimer F."/>
            <person name="Land M."/>
            <person name="Hauser L."/>
            <person name="Kyrpides N."/>
            <person name="Mikhailova N."/>
            <person name="Stolz J.F."/>
            <person name="Dawson A."/>
            <person name="Fisher E."/>
            <person name="Crable B."/>
            <person name="Perera E."/>
            <person name="Lisak J."/>
            <person name="Ranganathan M."/>
            <person name="Basu P."/>
            <person name="Richardson P."/>
        </authorList>
    </citation>
    <scope>NUCLEOTIDE SEQUENCE [LARGE SCALE GENOMIC DNA]</scope>
    <source>
        <strain evidence="4">OhILAs</strain>
    </source>
</reference>
<feature type="domain" description="Hemerythrin-like" evidence="1">
    <location>
        <begin position="94"/>
        <end position="223"/>
    </location>
</feature>
<keyword evidence="4" id="KW-1185">Reference proteome</keyword>
<dbReference type="eggNOG" id="COG2461">
    <property type="taxonomic scope" value="Bacteria"/>
</dbReference>
<dbReference type="OrthoDB" id="9769774at2"/>
<organism evidence="3 4">
    <name type="scientific">Alkaliphilus oremlandii (strain OhILAs)</name>
    <name type="common">Clostridium oremlandii (strain OhILAs)</name>
    <dbReference type="NCBI Taxonomy" id="350688"/>
    <lineage>
        <taxon>Bacteria</taxon>
        <taxon>Bacillati</taxon>
        <taxon>Bacillota</taxon>
        <taxon>Clostridia</taxon>
        <taxon>Peptostreptococcales</taxon>
        <taxon>Natronincolaceae</taxon>
        <taxon>Alkaliphilus</taxon>
    </lineage>
</organism>
<dbReference type="SUPFAM" id="SSF55785">
    <property type="entry name" value="PYP-like sensor domain (PAS domain)"/>
    <property type="match status" value="1"/>
</dbReference>
<dbReference type="STRING" id="350688.Clos_2200"/>
<proteinExistence type="predicted"/>
<sequence length="411" mass="47853">MSELINNREHRQEILKQIIKDLHAGKDPKDVKDRFAQLIKEVSPTEISAMEQGLMQEGMAIGEIQKLCDVHAEIFKGSIAEIHSTKSPDKTPGHPIHTFQLENRAIERLIAEEIYPQIEKLKESKVESQLEPLKESIQKLLEIDRHYSRKENLLFPYLEKYNITAPPQVMWGVDDEIRAHIKEVRDMIKDFNGQWEPLFAKLEEAINGINEMIFKEENILFPMSLETLTEEEWYHIAEEGVEIGYCLAEPMAQWKPEKTETYREDTKAIENVDIEKDLLNFESGILTLKQIENMFNHLPLDITFIDENDTVKYFSLGKERIFPRTKAAIGRDVHNCHPPASVHIVEKILNDFKSGAKDSEEFWIQMGEIFVYIRYFAVRDQEGKYMGTLEVTQNIKPIQQITGEKRLLTEQ</sequence>
<dbReference type="Pfam" id="PF04282">
    <property type="entry name" value="DUF438"/>
    <property type="match status" value="1"/>
</dbReference>